<reference evidence="4 5" key="1">
    <citation type="submission" date="2020-04" db="EMBL/GenBank/DDBJ databases">
        <authorList>
            <person name="Wallbank WR R."/>
            <person name="Pardo Diaz C."/>
            <person name="Kozak K."/>
            <person name="Martin S."/>
            <person name="Jiggins C."/>
            <person name="Moest M."/>
            <person name="Warren A I."/>
            <person name="Byers J.R.P. K."/>
            <person name="Montejo-Kovacevich G."/>
            <person name="Yen C E."/>
        </authorList>
    </citation>
    <scope>NUCLEOTIDE SEQUENCE [LARGE SCALE GENOMIC DNA]</scope>
</reference>
<proteinExistence type="predicted"/>
<organism evidence="3 4">
    <name type="scientific">Arctia plantaginis</name>
    <name type="common">Wood tiger moth</name>
    <name type="synonym">Phalaena plantaginis</name>
    <dbReference type="NCBI Taxonomy" id="874455"/>
    <lineage>
        <taxon>Eukaryota</taxon>
        <taxon>Metazoa</taxon>
        <taxon>Ecdysozoa</taxon>
        <taxon>Arthropoda</taxon>
        <taxon>Hexapoda</taxon>
        <taxon>Insecta</taxon>
        <taxon>Pterygota</taxon>
        <taxon>Neoptera</taxon>
        <taxon>Endopterygota</taxon>
        <taxon>Lepidoptera</taxon>
        <taxon>Glossata</taxon>
        <taxon>Ditrysia</taxon>
        <taxon>Noctuoidea</taxon>
        <taxon>Erebidae</taxon>
        <taxon>Arctiinae</taxon>
        <taxon>Arctia</taxon>
    </lineage>
</organism>
<dbReference type="EMBL" id="CADEBC010000534">
    <property type="protein sequence ID" value="CAB3248351.1"/>
    <property type="molecule type" value="Genomic_DNA"/>
</dbReference>
<dbReference type="Proteomes" id="UP000494256">
    <property type="component" value="Unassembled WGS sequence"/>
</dbReference>
<dbReference type="Proteomes" id="UP000494106">
    <property type="component" value="Unassembled WGS sequence"/>
</dbReference>
<sequence>MAMFGEFQALDEEVKELLQNYRHKRATAYEPCTLTNFKECLIGLHEEFGLLNINYIFNPYLDVDGNTLRSEAVVNLTNSVWTLLHTFKNLQHKTDALEERNHILEHSNKTLNGLVDKLKGKICLEKNESKACVASAQRIADRSDDVLQKLTEARAKLLQVTKQKDANERKLHNEITRLKQQNEKLTDRLRDKDVHTHSDKRSYVACRNITSDREEYIKHLKGIINKFDKNNQMLMQEVLKLKEELIFRGMDQFTLDKKS</sequence>
<evidence type="ECO:0000313" key="5">
    <source>
        <dbReference type="Proteomes" id="UP000494256"/>
    </source>
</evidence>
<evidence type="ECO:0000313" key="3">
    <source>
        <dbReference type="EMBL" id="CAB3248351.1"/>
    </source>
</evidence>
<evidence type="ECO:0000313" key="4">
    <source>
        <dbReference type="Proteomes" id="UP000494106"/>
    </source>
</evidence>
<keyword evidence="4" id="KW-1185">Reference proteome</keyword>
<evidence type="ECO:0000256" key="1">
    <source>
        <dbReference type="SAM" id="Coils"/>
    </source>
</evidence>
<dbReference type="OrthoDB" id="312015at2759"/>
<name>A0A8S1ANV4_ARCPL</name>
<comment type="caution">
    <text evidence="3">The sequence shown here is derived from an EMBL/GenBank/DDBJ whole genome shotgun (WGS) entry which is preliminary data.</text>
</comment>
<dbReference type="EMBL" id="CADEBD010000303">
    <property type="protein sequence ID" value="CAB3237362.1"/>
    <property type="molecule type" value="Genomic_DNA"/>
</dbReference>
<accession>A0A8S1ANV4</accession>
<protein>
    <submittedName>
        <fullName evidence="3">Uncharacterized protein</fullName>
    </submittedName>
</protein>
<feature type="coiled-coil region" evidence="1">
    <location>
        <begin position="150"/>
        <end position="195"/>
    </location>
</feature>
<evidence type="ECO:0000313" key="2">
    <source>
        <dbReference type="EMBL" id="CAB3237362.1"/>
    </source>
</evidence>
<keyword evidence="1" id="KW-0175">Coiled coil</keyword>
<dbReference type="AlphaFoldDB" id="A0A8S1ANV4"/>
<gene>
    <name evidence="3" type="ORF">APLA_LOCUS11666</name>
    <name evidence="2" type="ORF">APLA_LOCUS7851</name>
</gene>